<comment type="caution">
    <text evidence="2">The sequence shown here is derived from an EMBL/GenBank/DDBJ whole genome shotgun (WGS) entry which is preliminary data.</text>
</comment>
<dbReference type="Proteomes" id="UP001481872">
    <property type="component" value="Unassembled WGS sequence"/>
</dbReference>
<dbReference type="SUPFAM" id="SSF56300">
    <property type="entry name" value="Metallo-dependent phosphatases"/>
    <property type="match status" value="1"/>
</dbReference>
<sequence>MRLLQLTDLHFGSFPFKGEDKRTEALVRNMVKATEPDLLVLTGDIHWSLESGSLTILSGVLDFFDSLHVPIAITWGNHDSESIYNRRVLKELVYHMKHHVEKRGLASVEGRELYYFDAGNYRLYFLDSGDYDEDHNYAYVYEEQIRDLITLDGGEGKEGLLFMHIPVVEFDDAKKAGLAVGNKDETVCAPVKNTGLVDALLKESTVRHIFVGHDHDNDFTANWRGMNLYYGRITGYNAYGDLPRGARLIELTEAGVVSRIVEESLDMELSSHL</sequence>
<dbReference type="InterPro" id="IPR029052">
    <property type="entry name" value="Metallo-depent_PP-like"/>
</dbReference>
<organism evidence="2 3">
    <name type="scientific">Aedoeadaptatus acetigenes</name>
    <dbReference type="NCBI Taxonomy" id="2981723"/>
    <lineage>
        <taxon>Bacteria</taxon>
        <taxon>Bacillati</taxon>
        <taxon>Bacillota</taxon>
        <taxon>Tissierellia</taxon>
        <taxon>Tissierellales</taxon>
        <taxon>Peptoniphilaceae</taxon>
        <taxon>Aedoeadaptatus</taxon>
    </lineage>
</organism>
<evidence type="ECO:0000313" key="3">
    <source>
        <dbReference type="Proteomes" id="UP001481872"/>
    </source>
</evidence>
<protein>
    <submittedName>
        <fullName evidence="2">Metallophosphoesterase</fullName>
    </submittedName>
</protein>
<dbReference type="RefSeq" id="WP_349053401.1">
    <property type="nucleotide sequence ID" value="NZ_JBBNPS010000002.1"/>
</dbReference>
<dbReference type="Gene3D" id="3.60.21.10">
    <property type="match status" value="1"/>
</dbReference>
<name>A0ABV1J589_9FIRM</name>
<dbReference type="Pfam" id="PF00149">
    <property type="entry name" value="Metallophos"/>
    <property type="match status" value="1"/>
</dbReference>
<dbReference type="PANTHER" id="PTHR32440:SF11">
    <property type="entry name" value="METALLOPHOSPHOESTERASE DOMAIN-CONTAINING PROTEIN"/>
    <property type="match status" value="1"/>
</dbReference>
<keyword evidence="3" id="KW-1185">Reference proteome</keyword>
<reference evidence="2 3" key="1">
    <citation type="submission" date="2024-04" db="EMBL/GenBank/DDBJ databases">
        <title>Human intestinal bacterial collection.</title>
        <authorList>
            <person name="Pauvert C."/>
            <person name="Hitch T.C.A."/>
            <person name="Clavel T."/>
        </authorList>
    </citation>
    <scope>NUCLEOTIDE SEQUENCE [LARGE SCALE GENOMIC DNA]</scope>
    <source>
        <strain evidence="2 3">CLA-SR-H026</strain>
    </source>
</reference>
<dbReference type="EMBL" id="JBBNPS010000002">
    <property type="protein sequence ID" value="MEQ3352997.1"/>
    <property type="molecule type" value="Genomic_DNA"/>
</dbReference>
<proteinExistence type="predicted"/>
<evidence type="ECO:0000259" key="1">
    <source>
        <dbReference type="Pfam" id="PF00149"/>
    </source>
</evidence>
<dbReference type="PANTHER" id="PTHR32440">
    <property type="entry name" value="PHOSPHATASE DCR2-RELATED-RELATED"/>
    <property type="match status" value="1"/>
</dbReference>
<dbReference type="InterPro" id="IPR004843">
    <property type="entry name" value="Calcineurin-like_PHP"/>
</dbReference>
<evidence type="ECO:0000313" key="2">
    <source>
        <dbReference type="EMBL" id="MEQ3352997.1"/>
    </source>
</evidence>
<gene>
    <name evidence="2" type="ORF">AAA081_01595</name>
</gene>
<feature type="domain" description="Calcineurin-like phosphoesterase" evidence="1">
    <location>
        <begin position="1"/>
        <end position="216"/>
    </location>
</feature>
<accession>A0ABV1J589</accession>